<feature type="signal peptide" evidence="2">
    <location>
        <begin position="1"/>
        <end position="17"/>
    </location>
</feature>
<feature type="compositionally biased region" description="Basic and acidic residues" evidence="1">
    <location>
        <begin position="20"/>
        <end position="42"/>
    </location>
</feature>
<gene>
    <name evidence="3" type="ORF">KFK14_01195</name>
</gene>
<reference evidence="3" key="1">
    <citation type="submission" date="2021-04" db="EMBL/GenBank/DDBJ databases">
        <title>Isolation of p-tert-butylphenol degrading bacteria Sphingobium phenoxybenzoativorans Tas13 from active sludge.</title>
        <authorList>
            <person name="Li Y."/>
        </authorList>
    </citation>
    <scope>NUCLEOTIDE SEQUENCE</scope>
    <source>
        <strain evidence="3">Tas13</strain>
    </source>
</reference>
<name>A0A975Q3G5_9SPHN</name>
<dbReference type="KEGG" id="spph:KFK14_01195"/>
<feature type="chain" id="PRO_5037800146" evidence="2">
    <location>
        <begin position="18"/>
        <end position="171"/>
    </location>
</feature>
<accession>A0A975Q3G5</accession>
<dbReference type="AlphaFoldDB" id="A0A975Q3G5"/>
<dbReference type="Proteomes" id="UP000681425">
    <property type="component" value="Chromosome"/>
</dbReference>
<evidence type="ECO:0000256" key="1">
    <source>
        <dbReference type="SAM" id="MobiDB-lite"/>
    </source>
</evidence>
<organism evidence="3 4">
    <name type="scientific">Sphingobium phenoxybenzoativorans</name>
    <dbReference type="NCBI Taxonomy" id="1592790"/>
    <lineage>
        <taxon>Bacteria</taxon>
        <taxon>Pseudomonadati</taxon>
        <taxon>Pseudomonadota</taxon>
        <taxon>Alphaproteobacteria</taxon>
        <taxon>Sphingomonadales</taxon>
        <taxon>Sphingomonadaceae</taxon>
        <taxon>Sphingobium</taxon>
    </lineage>
</organism>
<protein>
    <submittedName>
        <fullName evidence="3">Uncharacterized protein</fullName>
    </submittedName>
</protein>
<sequence>MRSAIILSVMLSGAALAQEAKQEAKEEPKQEQKKDTTWRKAGDIASQPARDVGVDKKEVPEVLQKAVEAPYAMPANARCAGINAAIVELNGVLGPDFGTGTENNENRTGKILEATGQTIVNSLIPFRGLVREVSGAAPAQRRMEAAISTGLARRGFLRGLAKAKGCKPAAT</sequence>
<keyword evidence="4" id="KW-1185">Reference proteome</keyword>
<keyword evidence="2" id="KW-0732">Signal</keyword>
<evidence type="ECO:0000313" key="4">
    <source>
        <dbReference type="Proteomes" id="UP000681425"/>
    </source>
</evidence>
<dbReference type="EMBL" id="CP073910">
    <property type="protein sequence ID" value="QUT08035.1"/>
    <property type="molecule type" value="Genomic_DNA"/>
</dbReference>
<evidence type="ECO:0000256" key="2">
    <source>
        <dbReference type="SAM" id="SignalP"/>
    </source>
</evidence>
<feature type="region of interest" description="Disordered" evidence="1">
    <location>
        <begin position="17"/>
        <end position="56"/>
    </location>
</feature>
<evidence type="ECO:0000313" key="3">
    <source>
        <dbReference type="EMBL" id="QUT08035.1"/>
    </source>
</evidence>
<proteinExistence type="predicted"/>